<evidence type="ECO:0008006" key="3">
    <source>
        <dbReference type="Google" id="ProtNLM"/>
    </source>
</evidence>
<dbReference type="InterPro" id="IPR043519">
    <property type="entry name" value="NT_sf"/>
</dbReference>
<accession>R7YDK7</accession>
<name>R7YDK7_9ACTN</name>
<evidence type="ECO:0000313" key="2">
    <source>
        <dbReference type="Proteomes" id="UP000013569"/>
    </source>
</evidence>
<gene>
    <name evidence="1" type="ORF">GTC6_05687</name>
</gene>
<sequence>MIAEAIRLIGAVLDTQEGIDAYLFGSALTRADPADIDLLIVYPDRHQLHRFLDELEHFAGPLPIDVTAMTAGEVAGSRFIERSKAVPIHQFRNL</sequence>
<dbReference type="PATRIC" id="fig|1316928.3.peg.1140"/>
<proteinExistence type="predicted"/>
<dbReference type="OrthoDB" id="7605369at2"/>
<protein>
    <recommendedName>
        <fullName evidence="3">Polymerase beta nucleotidyltransferase domain-containing protein</fullName>
    </recommendedName>
</protein>
<comment type="caution">
    <text evidence="1">The sequence shown here is derived from an EMBL/GenBank/DDBJ whole genome shotgun (WGS) entry which is preliminary data.</text>
</comment>
<dbReference type="SUPFAM" id="SSF81301">
    <property type="entry name" value="Nucleotidyltransferase"/>
    <property type="match status" value="1"/>
</dbReference>
<dbReference type="AlphaFoldDB" id="R7YDK7"/>
<dbReference type="Proteomes" id="UP000013569">
    <property type="component" value="Unassembled WGS sequence"/>
</dbReference>
<organism evidence="1 2">
    <name type="scientific">Gordonia terrae C-6</name>
    <dbReference type="NCBI Taxonomy" id="1316928"/>
    <lineage>
        <taxon>Bacteria</taxon>
        <taxon>Bacillati</taxon>
        <taxon>Actinomycetota</taxon>
        <taxon>Actinomycetes</taxon>
        <taxon>Mycobacteriales</taxon>
        <taxon>Gordoniaceae</taxon>
        <taxon>Gordonia</taxon>
    </lineage>
</organism>
<dbReference type="EMBL" id="AQPW01000004">
    <property type="protein sequence ID" value="EON33834.1"/>
    <property type="molecule type" value="Genomic_DNA"/>
</dbReference>
<dbReference type="RefSeq" id="WP_010841599.1">
    <property type="nucleotide sequence ID" value="NZ_AQPW01000004.1"/>
</dbReference>
<reference evidence="1 2" key="1">
    <citation type="journal article" date="2013" name="Genome Announc.">
        <title>Draft Genome Sequence of a Benzothiophene-Desulfurizing Bacterium, Gordona terrae Strain C-6.</title>
        <authorList>
            <person name="Wang W."/>
            <person name="Ma T."/>
            <person name="Ren Y."/>
            <person name="Li G."/>
        </authorList>
    </citation>
    <scope>NUCLEOTIDE SEQUENCE [LARGE SCALE GENOMIC DNA]</scope>
    <source>
        <strain evidence="1 2">C-6</strain>
    </source>
</reference>
<evidence type="ECO:0000313" key="1">
    <source>
        <dbReference type="EMBL" id="EON33834.1"/>
    </source>
</evidence>